<dbReference type="AlphaFoldDB" id="A0A918IQ64"/>
<evidence type="ECO:0000313" key="3">
    <source>
        <dbReference type="Proteomes" id="UP000634668"/>
    </source>
</evidence>
<dbReference type="Proteomes" id="UP000634668">
    <property type="component" value="Unassembled WGS sequence"/>
</dbReference>
<proteinExistence type="predicted"/>
<organism evidence="2 3">
    <name type="scientific">Arenibacter certesii</name>
    <dbReference type="NCBI Taxonomy" id="228955"/>
    <lineage>
        <taxon>Bacteria</taxon>
        <taxon>Pseudomonadati</taxon>
        <taxon>Bacteroidota</taxon>
        <taxon>Flavobacteriia</taxon>
        <taxon>Flavobacteriales</taxon>
        <taxon>Flavobacteriaceae</taxon>
        <taxon>Arenibacter</taxon>
    </lineage>
</organism>
<evidence type="ECO:0000256" key="1">
    <source>
        <dbReference type="SAM" id="SignalP"/>
    </source>
</evidence>
<keyword evidence="1" id="KW-0732">Signal</keyword>
<reference evidence="2" key="1">
    <citation type="journal article" date="2014" name="Int. J. Syst. Evol. Microbiol.">
        <title>Complete genome sequence of Corynebacterium casei LMG S-19264T (=DSM 44701T), isolated from a smear-ripened cheese.</title>
        <authorList>
            <consortium name="US DOE Joint Genome Institute (JGI-PGF)"/>
            <person name="Walter F."/>
            <person name="Albersmeier A."/>
            <person name="Kalinowski J."/>
            <person name="Ruckert C."/>
        </authorList>
    </citation>
    <scope>NUCLEOTIDE SEQUENCE</scope>
    <source>
        <strain evidence="2">KCTC 12113</strain>
    </source>
</reference>
<feature type="chain" id="PRO_5037847268" description="Carboxypeptidase-like regulatory domain-containing protein" evidence="1">
    <location>
        <begin position="20"/>
        <end position="251"/>
    </location>
</feature>
<dbReference type="RefSeq" id="WP_026813565.1">
    <property type="nucleotide sequence ID" value="NZ_BMWP01000002.1"/>
</dbReference>
<name>A0A918IQ64_9FLAO</name>
<sequence length="251" mass="29195">MRIKLLFLLALFTVSLGYSQDDDRQYLRGQVLYRSVNVPNQNVINVNTEMATITNEKGEYGIRVKVGDQLVFTAVNYQLKVVEITPEILANNRLVVEVTEKVTELDEVVVTPENQEKLLQVKSKELLINEYEYETDRLTEVENISLSQTERGMKDGINFVNIFKALLMATKDDSDTVERKPLKVSEVLRQVYDDRFFVVDLKLPQDKIDDFLLYCDTQLPGRELLQKRNEFQLIDFLVTQSKDYLKNLEEK</sequence>
<gene>
    <name evidence="2" type="ORF">GCM10007383_04000</name>
</gene>
<protein>
    <recommendedName>
        <fullName evidence="4">Carboxypeptidase-like regulatory domain-containing protein</fullName>
    </recommendedName>
</protein>
<dbReference type="SUPFAM" id="SSF49464">
    <property type="entry name" value="Carboxypeptidase regulatory domain-like"/>
    <property type="match status" value="1"/>
</dbReference>
<evidence type="ECO:0000313" key="2">
    <source>
        <dbReference type="EMBL" id="GGW23160.1"/>
    </source>
</evidence>
<keyword evidence="3" id="KW-1185">Reference proteome</keyword>
<feature type="signal peptide" evidence="1">
    <location>
        <begin position="1"/>
        <end position="19"/>
    </location>
</feature>
<reference evidence="2" key="2">
    <citation type="submission" date="2020-09" db="EMBL/GenBank/DDBJ databases">
        <authorList>
            <person name="Sun Q."/>
            <person name="Kim S."/>
        </authorList>
    </citation>
    <scope>NUCLEOTIDE SEQUENCE</scope>
    <source>
        <strain evidence="2">KCTC 12113</strain>
    </source>
</reference>
<comment type="caution">
    <text evidence="2">The sequence shown here is derived from an EMBL/GenBank/DDBJ whole genome shotgun (WGS) entry which is preliminary data.</text>
</comment>
<dbReference type="EMBL" id="BMWP01000002">
    <property type="protein sequence ID" value="GGW23160.1"/>
    <property type="molecule type" value="Genomic_DNA"/>
</dbReference>
<evidence type="ECO:0008006" key="4">
    <source>
        <dbReference type="Google" id="ProtNLM"/>
    </source>
</evidence>
<accession>A0A918IQ64</accession>
<dbReference type="InterPro" id="IPR008969">
    <property type="entry name" value="CarboxyPept-like_regulatory"/>
</dbReference>